<evidence type="ECO:0000313" key="2">
    <source>
        <dbReference type="EMBL" id="MFC0253151.1"/>
    </source>
</evidence>
<dbReference type="RefSeq" id="WP_379680124.1">
    <property type="nucleotide sequence ID" value="NZ_JBHLWP010000013.1"/>
</dbReference>
<keyword evidence="2" id="KW-0378">Hydrolase</keyword>
<feature type="domain" description="DUF2268" evidence="1">
    <location>
        <begin position="62"/>
        <end position="176"/>
    </location>
</feature>
<name>A0ABV6FI43_9BURK</name>
<dbReference type="InterPro" id="IPR018728">
    <property type="entry name" value="DUF2268"/>
</dbReference>
<dbReference type="Pfam" id="PF10026">
    <property type="entry name" value="DUF2268"/>
    <property type="match status" value="1"/>
</dbReference>
<gene>
    <name evidence="2" type="ORF">ACFFJK_14720</name>
</gene>
<sequence>MKERVPALVERLKALYPAARDPRVTVVIGPGNSGGTVAGTNVLIGLEVACANRGASALPLEERLAALIAHELVHTQQRGFAGRTLLDASLNEGVAELVGELLSGRIHNEHLRAWSQAGTTATDARFRAAMRKTDLGDWIYNGAGTPDAPGDLGYWYGYRIAKAFYERSPDKQAAVARLLEETDAEALLRDSGW</sequence>
<dbReference type="GO" id="GO:0008233">
    <property type="term" value="F:peptidase activity"/>
    <property type="evidence" value="ECO:0007669"/>
    <property type="project" value="UniProtKB-KW"/>
</dbReference>
<reference evidence="2 3" key="1">
    <citation type="submission" date="2024-09" db="EMBL/GenBank/DDBJ databases">
        <authorList>
            <person name="Sun Q."/>
            <person name="Mori K."/>
        </authorList>
    </citation>
    <scope>NUCLEOTIDE SEQUENCE [LARGE SCALE GENOMIC DNA]</scope>
    <source>
        <strain evidence="2 3">CCM 7792</strain>
    </source>
</reference>
<organism evidence="2 3">
    <name type="scientific">Massilia consociata</name>
    <dbReference type="NCBI Taxonomy" id="760117"/>
    <lineage>
        <taxon>Bacteria</taxon>
        <taxon>Pseudomonadati</taxon>
        <taxon>Pseudomonadota</taxon>
        <taxon>Betaproteobacteria</taxon>
        <taxon>Burkholderiales</taxon>
        <taxon>Oxalobacteraceae</taxon>
        <taxon>Telluria group</taxon>
        <taxon>Massilia</taxon>
    </lineage>
</organism>
<dbReference type="Proteomes" id="UP001589773">
    <property type="component" value="Unassembled WGS sequence"/>
</dbReference>
<proteinExistence type="predicted"/>
<dbReference type="GO" id="GO:0006508">
    <property type="term" value="P:proteolysis"/>
    <property type="evidence" value="ECO:0007669"/>
    <property type="project" value="UniProtKB-KW"/>
</dbReference>
<keyword evidence="3" id="KW-1185">Reference proteome</keyword>
<accession>A0ABV6FI43</accession>
<evidence type="ECO:0000259" key="1">
    <source>
        <dbReference type="Pfam" id="PF10026"/>
    </source>
</evidence>
<comment type="caution">
    <text evidence="2">The sequence shown here is derived from an EMBL/GenBank/DDBJ whole genome shotgun (WGS) entry which is preliminary data.</text>
</comment>
<evidence type="ECO:0000313" key="3">
    <source>
        <dbReference type="Proteomes" id="UP001589773"/>
    </source>
</evidence>
<keyword evidence="2" id="KW-0645">Protease</keyword>
<dbReference type="EMBL" id="JBHLWP010000013">
    <property type="protein sequence ID" value="MFC0253151.1"/>
    <property type="molecule type" value="Genomic_DNA"/>
</dbReference>
<protein>
    <submittedName>
        <fullName evidence="2">DUF2268 domain-containing putative Zn-dependent protease</fullName>
    </submittedName>
</protein>